<dbReference type="AlphaFoldDB" id="A0AAN9QKW5"/>
<accession>A0AAN9QKW5</accession>
<keyword evidence="2" id="KW-1185">Reference proteome</keyword>
<dbReference type="EMBL" id="JAYMYQ010000004">
    <property type="protein sequence ID" value="KAK7339212.1"/>
    <property type="molecule type" value="Genomic_DNA"/>
</dbReference>
<evidence type="ECO:0000313" key="2">
    <source>
        <dbReference type="Proteomes" id="UP001367508"/>
    </source>
</evidence>
<organism evidence="1 2">
    <name type="scientific">Canavalia gladiata</name>
    <name type="common">Sword bean</name>
    <name type="synonym">Dolichos gladiatus</name>
    <dbReference type="NCBI Taxonomy" id="3824"/>
    <lineage>
        <taxon>Eukaryota</taxon>
        <taxon>Viridiplantae</taxon>
        <taxon>Streptophyta</taxon>
        <taxon>Embryophyta</taxon>
        <taxon>Tracheophyta</taxon>
        <taxon>Spermatophyta</taxon>
        <taxon>Magnoliopsida</taxon>
        <taxon>eudicotyledons</taxon>
        <taxon>Gunneridae</taxon>
        <taxon>Pentapetalae</taxon>
        <taxon>rosids</taxon>
        <taxon>fabids</taxon>
        <taxon>Fabales</taxon>
        <taxon>Fabaceae</taxon>
        <taxon>Papilionoideae</taxon>
        <taxon>50 kb inversion clade</taxon>
        <taxon>NPAAA clade</taxon>
        <taxon>indigoferoid/millettioid clade</taxon>
        <taxon>Phaseoleae</taxon>
        <taxon>Canavalia</taxon>
    </lineage>
</organism>
<name>A0AAN9QKW5_CANGL</name>
<evidence type="ECO:0000313" key="1">
    <source>
        <dbReference type="EMBL" id="KAK7339212.1"/>
    </source>
</evidence>
<proteinExistence type="predicted"/>
<dbReference type="Proteomes" id="UP001367508">
    <property type="component" value="Unassembled WGS sequence"/>
</dbReference>
<reference evidence="1 2" key="1">
    <citation type="submission" date="2024-01" db="EMBL/GenBank/DDBJ databases">
        <title>The genomes of 5 underutilized Papilionoideae crops provide insights into root nodulation and disease resistanc.</title>
        <authorList>
            <person name="Jiang F."/>
        </authorList>
    </citation>
    <scope>NUCLEOTIDE SEQUENCE [LARGE SCALE GENOMIC DNA]</scope>
    <source>
        <strain evidence="1">LVBAO_FW01</strain>
        <tissue evidence="1">Leaves</tissue>
    </source>
</reference>
<gene>
    <name evidence="1" type="ORF">VNO77_19866</name>
</gene>
<sequence length="211" mass="23534">MPPTKTCYLAPPRSGPDVVSESHMLLLRPIAGPVMDPTGEGSPVGHFHADDTSSSCNTLRGLPFEPTIQPSERLNLFIHGERISRLITKYLYHSVRSLCFMEDFLMGIKINFKLIRSSGLKAYLGPGKGSTFSPLVYLSRSSQDLVSLSCYIGFMSRKMMSVNPYLCEISLKERELFFDEGRNGLCMRLLPLKARRFPSSSYRDGLDVGGD</sequence>
<comment type="caution">
    <text evidence="1">The sequence shown here is derived from an EMBL/GenBank/DDBJ whole genome shotgun (WGS) entry which is preliminary data.</text>
</comment>
<protein>
    <submittedName>
        <fullName evidence="1">Uncharacterized protein</fullName>
    </submittedName>
</protein>